<dbReference type="GO" id="GO:0005737">
    <property type="term" value="C:cytoplasm"/>
    <property type="evidence" value="ECO:0007669"/>
    <property type="project" value="TreeGrafter"/>
</dbReference>
<dbReference type="Pfam" id="PF02163">
    <property type="entry name" value="Peptidase_M50"/>
    <property type="match status" value="1"/>
</dbReference>
<protein>
    <submittedName>
        <fullName evidence="7">Zinc metallopeptidase RseP</fullName>
    </submittedName>
</protein>
<accession>A0A150IZ63</accession>
<evidence type="ECO:0000256" key="2">
    <source>
        <dbReference type="ARBA" id="ARBA00022692"/>
    </source>
</evidence>
<evidence type="ECO:0000313" key="7">
    <source>
        <dbReference type="EMBL" id="KYC50276.1"/>
    </source>
</evidence>
<comment type="subcellular location">
    <subcellularLocation>
        <location evidence="1">Endomembrane system</location>
        <topology evidence="1">Multi-pass membrane protein</topology>
    </subcellularLocation>
</comment>
<evidence type="ECO:0000256" key="5">
    <source>
        <dbReference type="SAM" id="Phobius"/>
    </source>
</evidence>
<feature type="transmembrane region" description="Helical" evidence="5">
    <location>
        <begin position="263"/>
        <end position="286"/>
    </location>
</feature>
<keyword evidence="3 5" id="KW-1133">Transmembrane helix</keyword>
<dbReference type="PRINTS" id="PR01000">
    <property type="entry name" value="SREBPS2PTASE"/>
</dbReference>
<evidence type="ECO:0000259" key="6">
    <source>
        <dbReference type="Pfam" id="PF02163"/>
    </source>
</evidence>
<gene>
    <name evidence="7" type="ORF">AMQ22_01483</name>
</gene>
<proteinExistence type="predicted"/>
<dbReference type="InterPro" id="IPR001193">
    <property type="entry name" value="MBTPS2"/>
</dbReference>
<name>A0A150IZ63_9EURY</name>
<feature type="domain" description="Peptidase M50" evidence="6">
    <location>
        <begin position="75"/>
        <end position="320"/>
    </location>
</feature>
<feature type="transmembrane region" description="Helical" evidence="5">
    <location>
        <begin position="307"/>
        <end position="328"/>
    </location>
</feature>
<dbReference type="PATRIC" id="fig|1705409.3.peg.1550"/>
<comment type="caution">
    <text evidence="7">The sequence shown here is derived from an EMBL/GenBank/DDBJ whole genome shotgun (WGS) entry which is preliminary data.</text>
</comment>
<evidence type="ECO:0000256" key="4">
    <source>
        <dbReference type="ARBA" id="ARBA00023136"/>
    </source>
</evidence>
<dbReference type="STRING" id="1705564.APG08_01207"/>
<keyword evidence="2 5" id="KW-0812">Transmembrane</keyword>
<dbReference type="Proteomes" id="UP000075398">
    <property type="component" value="Unassembled WGS sequence"/>
</dbReference>
<dbReference type="GO" id="GO:0031293">
    <property type="term" value="P:membrane protein intracellular domain proteolysis"/>
    <property type="evidence" value="ECO:0007669"/>
    <property type="project" value="TreeGrafter"/>
</dbReference>
<evidence type="ECO:0000313" key="8">
    <source>
        <dbReference type="Proteomes" id="UP000075398"/>
    </source>
</evidence>
<feature type="transmembrane region" description="Helical" evidence="5">
    <location>
        <begin position="63"/>
        <end position="85"/>
    </location>
</feature>
<feature type="transmembrane region" description="Helical" evidence="5">
    <location>
        <begin position="21"/>
        <end position="43"/>
    </location>
</feature>
<reference evidence="7 8" key="1">
    <citation type="journal article" date="2016" name="ISME J.">
        <title>Chasing the elusive Euryarchaeota class WSA2: genomes reveal a uniquely fastidious methyl-reducing methanogen.</title>
        <authorList>
            <person name="Nobu M.K."/>
            <person name="Narihiro T."/>
            <person name="Kuroda K."/>
            <person name="Mei R."/>
            <person name="Liu W.T."/>
        </authorList>
    </citation>
    <scope>NUCLEOTIDE SEQUENCE [LARGE SCALE GENOMIC DNA]</scope>
    <source>
        <strain evidence="7">U1lsi0528_Bin055</strain>
    </source>
</reference>
<keyword evidence="4 5" id="KW-0472">Membrane</keyword>
<dbReference type="GO" id="GO:0016020">
    <property type="term" value="C:membrane"/>
    <property type="evidence" value="ECO:0007669"/>
    <property type="project" value="InterPro"/>
</dbReference>
<dbReference type="GO" id="GO:0012505">
    <property type="term" value="C:endomembrane system"/>
    <property type="evidence" value="ECO:0007669"/>
    <property type="project" value="UniProtKB-SubCell"/>
</dbReference>
<dbReference type="GO" id="GO:0004222">
    <property type="term" value="F:metalloendopeptidase activity"/>
    <property type="evidence" value="ECO:0007669"/>
    <property type="project" value="InterPro"/>
</dbReference>
<sequence>MWRTKKFNDFIDNISKKGKKVWGAYSIIGIGAAVVGMVTVFYFLFSNAVKVLLSPEPSPGVGFVIPGVTVPFWYSLIGLIVVLMVHEGSHGIIARANNISLKSVGLALFVVLPGAFVEPDEEELKKTSRLTRMKVYAAGSMANFVTALVAFVLIMAVINPLLTPSGIQIVSIEESSGAFGFLSQGDIITEINGVKIETLQNFYDLMKDTNPGDTLNIKTDKGTFDILLKEHPTEAGKGYIGIVTSQNFNSPVNMKILTPISGVLYWVFLLNFNIGLINLFPLPFLFDGGKIFKEIVDIKFSEANSNAIQKVFAFIGILLFAINILPSFL</sequence>
<evidence type="ECO:0000256" key="1">
    <source>
        <dbReference type="ARBA" id="ARBA00004127"/>
    </source>
</evidence>
<dbReference type="SUPFAM" id="SSF50156">
    <property type="entry name" value="PDZ domain-like"/>
    <property type="match status" value="1"/>
</dbReference>
<dbReference type="InterPro" id="IPR036034">
    <property type="entry name" value="PDZ_sf"/>
</dbReference>
<dbReference type="Gene3D" id="2.30.42.10">
    <property type="match status" value="1"/>
</dbReference>
<dbReference type="PANTHER" id="PTHR13325:SF3">
    <property type="entry name" value="MEMBRANE-BOUND TRANSCRIPTION FACTOR SITE-2 PROTEASE"/>
    <property type="match status" value="1"/>
</dbReference>
<dbReference type="InterPro" id="IPR008915">
    <property type="entry name" value="Peptidase_M50"/>
</dbReference>
<dbReference type="EMBL" id="LNGC01000076">
    <property type="protein sequence ID" value="KYC50276.1"/>
    <property type="molecule type" value="Genomic_DNA"/>
</dbReference>
<dbReference type="PANTHER" id="PTHR13325">
    <property type="entry name" value="PROTEASE M50 MEMBRANE-BOUND TRANSCRIPTION FACTOR SITE 2 PROTEASE"/>
    <property type="match status" value="1"/>
</dbReference>
<dbReference type="AlphaFoldDB" id="A0A150IZ63"/>
<evidence type="ECO:0000256" key="3">
    <source>
        <dbReference type="ARBA" id="ARBA00022989"/>
    </source>
</evidence>
<feature type="transmembrane region" description="Helical" evidence="5">
    <location>
        <begin position="135"/>
        <end position="158"/>
    </location>
</feature>
<organism evidence="7 8">
    <name type="scientific">Candidatus Methanofastidiosum methylothiophilum</name>
    <dbReference type="NCBI Taxonomy" id="1705564"/>
    <lineage>
        <taxon>Archaea</taxon>
        <taxon>Methanobacteriati</taxon>
        <taxon>Methanobacteriota</taxon>
        <taxon>Stenosarchaea group</taxon>
        <taxon>Candidatus Methanofastidiosia</taxon>
        <taxon>Candidatus Methanofastidiosales</taxon>
        <taxon>Candidatus Methanofastidiosaceae</taxon>
        <taxon>Candidatus Methanofastidiosum</taxon>
    </lineage>
</organism>